<organism evidence="1 2">
    <name type="scientific">Stichopus japonicus</name>
    <name type="common">Sea cucumber</name>
    <dbReference type="NCBI Taxonomy" id="307972"/>
    <lineage>
        <taxon>Eukaryota</taxon>
        <taxon>Metazoa</taxon>
        <taxon>Echinodermata</taxon>
        <taxon>Eleutherozoa</taxon>
        <taxon>Echinozoa</taxon>
        <taxon>Holothuroidea</taxon>
        <taxon>Aspidochirotacea</taxon>
        <taxon>Aspidochirotida</taxon>
        <taxon>Stichopodidae</taxon>
        <taxon>Apostichopus</taxon>
    </lineage>
</organism>
<dbReference type="Gene3D" id="2.130.10.10">
    <property type="entry name" value="YVTN repeat-like/Quinoprotein amine dehydrogenase"/>
    <property type="match status" value="1"/>
</dbReference>
<evidence type="ECO:0000313" key="2">
    <source>
        <dbReference type="Proteomes" id="UP000230750"/>
    </source>
</evidence>
<dbReference type="Proteomes" id="UP000230750">
    <property type="component" value="Unassembled WGS sequence"/>
</dbReference>
<gene>
    <name evidence="1" type="ORF">BSL78_08003</name>
</gene>
<evidence type="ECO:0000313" key="1">
    <source>
        <dbReference type="EMBL" id="PIK55108.1"/>
    </source>
</evidence>
<dbReference type="InterPro" id="IPR015943">
    <property type="entry name" value="WD40/YVTN_repeat-like_dom_sf"/>
</dbReference>
<dbReference type="EMBL" id="MRZV01000225">
    <property type="protein sequence ID" value="PIK55108.1"/>
    <property type="molecule type" value="Genomic_DNA"/>
</dbReference>
<comment type="caution">
    <text evidence="1">The sequence shown here is derived from an EMBL/GenBank/DDBJ whole genome shotgun (WGS) entry which is preliminary data.</text>
</comment>
<proteinExistence type="predicted"/>
<reference evidence="1 2" key="1">
    <citation type="journal article" date="2017" name="PLoS Biol.">
        <title>The sea cucumber genome provides insights into morphological evolution and visceral regeneration.</title>
        <authorList>
            <person name="Zhang X."/>
            <person name="Sun L."/>
            <person name="Yuan J."/>
            <person name="Sun Y."/>
            <person name="Gao Y."/>
            <person name="Zhang L."/>
            <person name="Li S."/>
            <person name="Dai H."/>
            <person name="Hamel J.F."/>
            <person name="Liu C."/>
            <person name="Yu Y."/>
            <person name="Liu S."/>
            <person name="Lin W."/>
            <person name="Guo K."/>
            <person name="Jin S."/>
            <person name="Xu P."/>
            <person name="Storey K.B."/>
            <person name="Huan P."/>
            <person name="Zhang T."/>
            <person name="Zhou Y."/>
            <person name="Zhang J."/>
            <person name="Lin C."/>
            <person name="Li X."/>
            <person name="Xing L."/>
            <person name="Huo D."/>
            <person name="Sun M."/>
            <person name="Wang L."/>
            <person name="Mercier A."/>
            <person name="Li F."/>
            <person name="Yang H."/>
            <person name="Xiang J."/>
        </authorList>
    </citation>
    <scope>NUCLEOTIDE SEQUENCE [LARGE SCALE GENOMIC DNA]</scope>
    <source>
        <strain evidence="1">Shaxun</strain>
        <tissue evidence="1">Muscle</tissue>
    </source>
</reference>
<sequence>MDVLDTGRLAVAGHNYWTKCSFIDLFMLQLDPDSQDKPLLLTSEPYYSQEFTEFSSEWRTVCLLDDRLFLTCCKNTIALYDSSNGGLVNHGKFNGEAYCMTTRDGLVYVGFRSNKVIVLDARELRIKKTITLKGLVEGDWPDDITVSSNKLFICTGWYRRALMYNSEGEIELEYTNTQNRYPYSITVSEEKGLIFILWGSKDRQVVVYSLSGGHSSISGGHSSISGVILPSLVVISWLLLKFLIIP</sequence>
<dbReference type="SUPFAM" id="SSF101898">
    <property type="entry name" value="NHL repeat"/>
    <property type="match status" value="1"/>
</dbReference>
<dbReference type="AlphaFoldDB" id="A0A2G8L4E6"/>
<accession>A0A2G8L4E6</accession>
<protein>
    <submittedName>
        <fullName evidence="1">Uncharacterized protein</fullName>
    </submittedName>
</protein>
<keyword evidence="2" id="KW-1185">Reference proteome</keyword>
<name>A0A2G8L4E6_STIJA</name>